<feature type="domain" description="DOP1 N-terminal" evidence="8">
    <location>
        <begin position="9"/>
        <end position="77"/>
    </location>
</feature>
<dbReference type="RefSeq" id="XP_009023041.1">
    <property type="nucleotide sequence ID" value="XM_009024793.1"/>
</dbReference>
<name>T1ESY9_HELRO</name>
<dbReference type="OrthoDB" id="297643at2759"/>
<dbReference type="GO" id="GO:0000139">
    <property type="term" value="C:Golgi membrane"/>
    <property type="evidence" value="ECO:0007669"/>
    <property type="project" value="UniProtKB-SubCell"/>
</dbReference>
<dbReference type="EMBL" id="AMQM01001133">
    <property type="status" value="NOT_ANNOTATED_CDS"/>
    <property type="molecule type" value="Genomic_DNA"/>
</dbReference>
<feature type="region of interest" description="Disordered" evidence="7">
    <location>
        <begin position="437"/>
        <end position="467"/>
    </location>
</feature>
<reference evidence="11" key="3">
    <citation type="submission" date="2015-06" db="UniProtKB">
        <authorList>
            <consortium name="EnsemblMetazoa"/>
        </authorList>
    </citation>
    <scope>IDENTIFICATION</scope>
</reference>
<comment type="similarity">
    <text evidence="6">Belongs to the DOP1 family.</text>
</comment>
<proteinExistence type="inferred from homology"/>
<dbReference type="InterPro" id="IPR007249">
    <property type="entry name" value="DOP1_N"/>
</dbReference>
<keyword evidence="2" id="KW-0813">Transport</keyword>
<sequence length="612" mass="69453">MAEITTCEVQALCLSLEDSAYLVQRCVLDLLISCFPIHKCQLPRSDILNVLTHAVTILLRRDMSLNRRLNAWLLGTDLNGVPVPFIIPQHLQQSLQQQQQSQLDASSNNPAKHSTNQLQNVDVNYFNIFTKDLLILAIKSILNSDKDFSSSSKQNVLLSLKTMISLLDRPEIVSTILNDLLLDVLRTLYRECHTNLQENVRTLVKSKVSFTTSLADESLIRKIKLEEKQAAVEIYKTANILFTKFDPSYIWNFIAKLFGEACKQSIKLSSPEGHSSTSSSPPSAPYGNIITIREFVDIVTFLLDKLSLETYFEMNTQHFPNMLIHIVQTLQENYKQLSNDELVSSLKLCSNIITRIISYCHSISMDYVRNRTGGHKRGKQFREVGASNCTTANVADDKAAAETVNDVNAGEVDEHNDLDDEHDFEMVGEIVNKQFLNNNADNNDDNDDVTVSNDSNEINESTRNCGNDHQSATKIIKDVNCRFLYQAGYVNRNSSLFTFIDKFLIFFEAVVENRIVSSSNLTNLTIDYLFTHSNKTASWKDYHSKISKVISTKKINFKSKAEHETLLNHLCLLLSKSLSLSTYNASFNDIGMLLLMDIKLNDYIFIFYISFY</sequence>
<keyword evidence="3" id="KW-0653">Protein transport</keyword>
<evidence type="ECO:0000313" key="11">
    <source>
        <dbReference type="EnsemblMetazoa" id="HelroP162646"/>
    </source>
</evidence>
<dbReference type="HOGENOM" id="CLU_446394_0_0_1"/>
<dbReference type="Proteomes" id="UP000015101">
    <property type="component" value="Unassembled WGS sequence"/>
</dbReference>
<dbReference type="InParanoid" id="T1ESY9"/>
<dbReference type="AlphaFoldDB" id="T1ESY9"/>
<keyword evidence="5" id="KW-0472">Membrane</keyword>
<dbReference type="GO" id="GO:0006895">
    <property type="term" value="P:Golgi to endosome transport"/>
    <property type="evidence" value="ECO:0007669"/>
    <property type="project" value="InterPro"/>
</dbReference>
<feature type="domain" description="DOP1-like middle TPR" evidence="9">
    <location>
        <begin position="125"/>
        <end position="357"/>
    </location>
</feature>
<dbReference type="InterPro" id="IPR056458">
    <property type="entry name" value="TPR_DOP1_M"/>
</dbReference>
<dbReference type="EnsemblMetazoa" id="HelroT162646">
    <property type="protein sequence ID" value="HelroP162646"/>
    <property type="gene ID" value="HelroG162646"/>
</dbReference>
<dbReference type="KEGG" id="hro:HELRODRAFT_162646"/>
<keyword evidence="4" id="KW-0333">Golgi apparatus</keyword>
<dbReference type="EMBL" id="KB097143">
    <property type="protein sequence ID" value="ESN99152.1"/>
    <property type="molecule type" value="Genomic_DNA"/>
</dbReference>
<gene>
    <name evidence="11" type="primary">20199689</name>
    <name evidence="10" type="ORF">HELRODRAFT_162646</name>
</gene>
<evidence type="ECO:0000313" key="12">
    <source>
        <dbReference type="Proteomes" id="UP000015101"/>
    </source>
</evidence>
<evidence type="ECO:0000256" key="7">
    <source>
        <dbReference type="SAM" id="MobiDB-lite"/>
    </source>
</evidence>
<keyword evidence="12" id="KW-1185">Reference proteome</keyword>
<dbReference type="GeneID" id="20199689"/>
<dbReference type="GO" id="GO:0015031">
    <property type="term" value="P:protein transport"/>
    <property type="evidence" value="ECO:0007669"/>
    <property type="project" value="UniProtKB-KW"/>
</dbReference>
<dbReference type="CTD" id="20199689"/>
<evidence type="ECO:0000256" key="1">
    <source>
        <dbReference type="ARBA" id="ARBA00004395"/>
    </source>
</evidence>
<evidence type="ECO:0000256" key="5">
    <source>
        <dbReference type="ARBA" id="ARBA00023136"/>
    </source>
</evidence>
<dbReference type="Pfam" id="PF04118">
    <property type="entry name" value="Dopey_N"/>
    <property type="match status" value="1"/>
</dbReference>
<dbReference type="eggNOG" id="KOG3613">
    <property type="taxonomic scope" value="Eukaryota"/>
</dbReference>
<evidence type="ECO:0000259" key="8">
    <source>
        <dbReference type="Pfam" id="PF04118"/>
    </source>
</evidence>
<evidence type="ECO:0000259" key="9">
    <source>
        <dbReference type="Pfam" id="PF24597"/>
    </source>
</evidence>
<dbReference type="GO" id="GO:0005829">
    <property type="term" value="C:cytosol"/>
    <property type="evidence" value="ECO:0007669"/>
    <property type="project" value="GOC"/>
</dbReference>
<reference evidence="10 12" key="2">
    <citation type="journal article" date="2013" name="Nature">
        <title>Insights into bilaterian evolution from three spiralian genomes.</title>
        <authorList>
            <person name="Simakov O."/>
            <person name="Marletaz F."/>
            <person name="Cho S.J."/>
            <person name="Edsinger-Gonzales E."/>
            <person name="Havlak P."/>
            <person name="Hellsten U."/>
            <person name="Kuo D.H."/>
            <person name="Larsson T."/>
            <person name="Lv J."/>
            <person name="Arendt D."/>
            <person name="Savage R."/>
            <person name="Osoegawa K."/>
            <person name="de Jong P."/>
            <person name="Grimwood J."/>
            <person name="Chapman J.A."/>
            <person name="Shapiro H."/>
            <person name="Aerts A."/>
            <person name="Otillar R.P."/>
            <person name="Terry A.Y."/>
            <person name="Boore J.L."/>
            <person name="Grigoriev I.V."/>
            <person name="Lindberg D.R."/>
            <person name="Seaver E.C."/>
            <person name="Weisblat D.A."/>
            <person name="Putnam N.H."/>
            <person name="Rokhsar D.S."/>
        </authorList>
    </citation>
    <scope>NUCLEOTIDE SEQUENCE</scope>
</reference>
<dbReference type="InterPro" id="IPR040314">
    <property type="entry name" value="DOP1"/>
</dbReference>
<evidence type="ECO:0000313" key="10">
    <source>
        <dbReference type="EMBL" id="ESN99152.1"/>
    </source>
</evidence>
<evidence type="ECO:0000256" key="4">
    <source>
        <dbReference type="ARBA" id="ARBA00023034"/>
    </source>
</evidence>
<evidence type="ECO:0000256" key="3">
    <source>
        <dbReference type="ARBA" id="ARBA00022927"/>
    </source>
</evidence>
<dbReference type="STRING" id="6412.T1ESY9"/>
<organism evidence="11 12">
    <name type="scientific">Helobdella robusta</name>
    <name type="common">Californian leech</name>
    <dbReference type="NCBI Taxonomy" id="6412"/>
    <lineage>
        <taxon>Eukaryota</taxon>
        <taxon>Metazoa</taxon>
        <taxon>Spiralia</taxon>
        <taxon>Lophotrochozoa</taxon>
        <taxon>Annelida</taxon>
        <taxon>Clitellata</taxon>
        <taxon>Hirudinea</taxon>
        <taxon>Rhynchobdellida</taxon>
        <taxon>Glossiphoniidae</taxon>
        <taxon>Helobdella</taxon>
    </lineage>
</organism>
<evidence type="ECO:0000256" key="2">
    <source>
        <dbReference type="ARBA" id="ARBA00022448"/>
    </source>
</evidence>
<reference evidence="12" key="1">
    <citation type="submission" date="2012-12" db="EMBL/GenBank/DDBJ databases">
        <authorList>
            <person name="Hellsten U."/>
            <person name="Grimwood J."/>
            <person name="Chapman J.A."/>
            <person name="Shapiro H."/>
            <person name="Aerts A."/>
            <person name="Otillar R.P."/>
            <person name="Terry A.Y."/>
            <person name="Boore J.L."/>
            <person name="Simakov O."/>
            <person name="Marletaz F."/>
            <person name="Cho S.-J."/>
            <person name="Edsinger-Gonzales E."/>
            <person name="Havlak P."/>
            <person name="Kuo D.-H."/>
            <person name="Larsson T."/>
            <person name="Lv J."/>
            <person name="Arendt D."/>
            <person name="Savage R."/>
            <person name="Osoegawa K."/>
            <person name="de Jong P."/>
            <person name="Lindberg D.R."/>
            <person name="Seaver E.C."/>
            <person name="Weisblat D.A."/>
            <person name="Putnam N.H."/>
            <person name="Grigoriev I.V."/>
            <person name="Rokhsar D.S."/>
        </authorList>
    </citation>
    <scope>NUCLEOTIDE SEQUENCE</scope>
</reference>
<feature type="compositionally biased region" description="Polar residues" evidence="7">
    <location>
        <begin position="458"/>
        <end position="467"/>
    </location>
</feature>
<accession>T1ESY9</accession>
<dbReference type="Pfam" id="PF24597">
    <property type="entry name" value="TPR_DOP1_M"/>
    <property type="match status" value="1"/>
</dbReference>
<dbReference type="PANTHER" id="PTHR14042:SF24">
    <property type="entry name" value="PROTEIN DOPEY-1 HOMOLOG"/>
    <property type="match status" value="1"/>
</dbReference>
<dbReference type="PANTHER" id="PTHR14042">
    <property type="entry name" value="DOPEY-RELATED"/>
    <property type="match status" value="1"/>
</dbReference>
<protein>
    <submittedName>
        <fullName evidence="10 11">Uncharacterized protein</fullName>
    </submittedName>
</protein>
<comment type="subcellular location">
    <subcellularLocation>
        <location evidence="1">Golgi apparatus membrane</location>
        <topology evidence="1">Peripheral membrane protein</topology>
    </subcellularLocation>
</comment>
<evidence type="ECO:0000256" key="6">
    <source>
        <dbReference type="ARBA" id="ARBA00046326"/>
    </source>
</evidence>